<feature type="binding site" evidence="5">
    <location>
        <begin position="124"/>
        <end position="125"/>
    </location>
    <ligand>
        <name>FMN</name>
        <dbReference type="ChEBI" id="CHEBI:58210"/>
    </ligand>
</feature>
<dbReference type="GO" id="GO:0004733">
    <property type="term" value="F:pyridoxamine phosphate oxidase activity"/>
    <property type="evidence" value="ECO:0007669"/>
    <property type="project" value="UniProtKB-UniRule"/>
</dbReference>
<dbReference type="PANTHER" id="PTHR10851:SF0">
    <property type="entry name" value="PYRIDOXINE-5'-PHOSPHATE OXIDASE"/>
    <property type="match status" value="1"/>
</dbReference>
<dbReference type="InterPro" id="IPR011576">
    <property type="entry name" value="Pyridox_Oxase_N"/>
</dbReference>
<dbReference type="NCBIfam" id="NF004231">
    <property type="entry name" value="PRK05679.1"/>
    <property type="match status" value="1"/>
</dbReference>
<keyword evidence="8" id="KW-1185">Reference proteome</keyword>
<dbReference type="NCBIfam" id="TIGR00558">
    <property type="entry name" value="pdxH"/>
    <property type="match status" value="1"/>
</dbReference>
<organism evidence="7 8">
    <name type="scientific">Aquimarina aggregata</name>
    <dbReference type="NCBI Taxonomy" id="1642818"/>
    <lineage>
        <taxon>Bacteria</taxon>
        <taxon>Pseudomonadati</taxon>
        <taxon>Bacteroidota</taxon>
        <taxon>Flavobacteriia</taxon>
        <taxon>Flavobacteriales</taxon>
        <taxon>Flavobacteriaceae</taxon>
        <taxon>Aquimarina</taxon>
    </lineage>
</organism>
<dbReference type="Gene3D" id="2.30.110.10">
    <property type="entry name" value="Electron Transport, Fmn-binding Protein, Chain A"/>
    <property type="match status" value="1"/>
</dbReference>
<feature type="binding site" evidence="5">
    <location>
        <begin position="45"/>
        <end position="50"/>
    </location>
    <ligand>
        <name>FMN</name>
        <dbReference type="ChEBI" id="CHEBI:58210"/>
    </ligand>
</feature>
<evidence type="ECO:0000313" key="8">
    <source>
        <dbReference type="Proteomes" id="UP000076715"/>
    </source>
</evidence>
<reference evidence="7 8" key="1">
    <citation type="submission" date="2016-01" db="EMBL/GenBank/DDBJ databases">
        <title>The draft genome sequence of Aquimarina sp. RZW4-3-2.</title>
        <authorList>
            <person name="Wang Y."/>
        </authorList>
    </citation>
    <scope>NUCLEOTIDE SEQUENCE [LARGE SCALE GENOMIC DNA]</scope>
    <source>
        <strain evidence="7 8">RZW4-3-2</strain>
    </source>
</reference>
<gene>
    <name evidence="7" type="ORF">AWE51_10175</name>
</gene>
<keyword evidence="2 5" id="KW-0288">FMN</keyword>
<sequence>MTLNDHNPIAHFQKWFHEVDKAYPEDETNIMLLSTIGLDGYPKSRVVLLKRFTWEGFVFFTNYNSEKGKAIAANHNVSLHFNWSNAKRNVLILGKAHKIASNLSDGYFDSRPQGSKIATWASYQSDIILSREILDTRFRYYQNLFTNQDIPRPEYWGGYIIKPNYLEFKEYTTAKEYSDITLYTLNADYSWSKHRKYDHNH</sequence>
<dbReference type="EMBL" id="LQRT01000024">
    <property type="protein sequence ID" value="KZS39997.1"/>
    <property type="molecule type" value="Genomic_DNA"/>
</dbReference>
<evidence type="ECO:0000256" key="3">
    <source>
        <dbReference type="ARBA" id="ARBA00023002"/>
    </source>
</evidence>
<dbReference type="SUPFAM" id="SSF50475">
    <property type="entry name" value="FMN-binding split barrel"/>
    <property type="match status" value="1"/>
</dbReference>
<dbReference type="PIRSF" id="PIRSF000190">
    <property type="entry name" value="Pyd_amn-ph_oxd"/>
    <property type="match status" value="1"/>
</dbReference>
<dbReference type="InterPro" id="IPR000659">
    <property type="entry name" value="Pyridox_Oxase"/>
</dbReference>
<name>A0A162ZSJ0_9FLAO</name>
<feature type="binding site" evidence="5">
    <location>
        <begin position="60"/>
        <end position="61"/>
    </location>
    <ligand>
        <name>FMN</name>
        <dbReference type="ChEBI" id="CHEBI:58210"/>
    </ligand>
</feature>
<dbReference type="GO" id="GO:0008615">
    <property type="term" value="P:pyridoxine biosynthetic process"/>
    <property type="evidence" value="ECO:0007669"/>
    <property type="project" value="UniProtKB-UniRule"/>
</dbReference>
<evidence type="ECO:0000259" key="6">
    <source>
        <dbReference type="Pfam" id="PF01243"/>
    </source>
</evidence>
<dbReference type="InterPro" id="IPR012349">
    <property type="entry name" value="Split_barrel_FMN-bd"/>
</dbReference>
<feature type="binding site" evidence="5">
    <location>
        <position position="67"/>
    </location>
    <ligand>
        <name>FMN</name>
        <dbReference type="ChEBI" id="CHEBI:58210"/>
    </ligand>
</feature>
<comment type="cofactor">
    <cofactor evidence="5">
        <name>FMN</name>
        <dbReference type="ChEBI" id="CHEBI:58210"/>
    </cofactor>
    <text evidence="5">Binds 1 FMN per subunit.</text>
</comment>
<evidence type="ECO:0000256" key="1">
    <source>
        <dbReference type="ARBA" id="ARBA00022630"/>
    </source>
</evidence>
<dbReference type="EC" id="1.4.3.5" evidence="4"/>
<dbReference type="Pfam" id="PF01243">
    <property type="entry name" value="PNPOx_N"/>
    <property type="match status" value="1"/>
</dbReference>
<dbReference type="OrthoDB" id="9780392at2"/>
<evidence type="ECO:0000256" key="5">
    <source>
        <dbReference type="PIRSR" id="PIRSR000190-2"/>
    </source>
</evidence>
<dbReference type="RefSeq" id="WP_066316176.1">
    <property type="nucleotide sequence ID" value="NZ_LQRT01000024.1"/>
</dbReference>
<proteinExistence type="predicted"/>
<keyword evidence="3" id="KW-0560">Oxidoreductase</keyword>
<dbReference type="STRING" id="1642818.AWE51_10175"/>
<feature type="domain" description="Pyridoxamine 5'-phosphate oxidase N-terminal" evidence="6">
    <location>
        <begin position="27"/>
        <end position="140"/>
    </location>
</feature>
<evidence type="ECO:0000256" key="4">
    <source>
        <dbReference type="NCBIfam" id="TIGR00558"/>
    </source>
</evidence>
<dbReference type="GO" id="GO:0010181">
    <property type="term" value="F:FMN binding"/>
    <property type="evidence" value="ECO:0007669"/>
    <property type="project" value="UniProtKB-UniRule"/>
</dbReference>
<evidence type="ECO:0000313" key="7">
    <source>
        <dbReference type="EMBL" id="KZS39997.1"/>
    </source>
</evidence>
<accession>A0A162ZSJ0</accession>
<keyword evidence="1" id="KW-0285">Flavoprotein</keyword>
<protein>
    <recommendedName>
        <fullName evidence="4">Pyridoxamine 5'-phosphate oxidase</fullName>
        <ecNumber evidence="4">1.4.3.5</ecNumber>
    </recommendedName>
</protein>
<dbReference type="PANTHER" id="PTHR10851">
    <property type="entry name" value="PYRIDOXINE-5-PHOSPHATE OXIDASE"/>
    <property type="match status" value="1"/>
</dbReference>
<dbReference type="AlphaFoldDB" id="A0A162ZSJ0"/>
<comment type="caution">
    <text evidence="7">The sequence shown here is derived from an EMBL/GenBank/DDBJ whole genome shotgun (WGS) entry which is preliminary data.</text>
</comment>
<evidence type="ECO:0000256" key="2">
    <source>
        <dbReference type="ARBA" id="ARBA00022643"/>
    </source>
</evidence>
<dbReference type="Proteomes" id="UP000076715">
    <property type="component" value="Unassembled WGS sequence"/>
</dbReference>